<comment type="caution">
    <text evidence="1">The sequence shown here is derived from an EMBL/GenBank/DDBJ whole genome shotgun (WGS) entry which is preliminary data.</text>
</comment>
<organism evidence="1 2">
    <name type="scientific">Vibrio maritimus</name>
    <dbReference type="NCBI Taxonomy" id="990268"/>
    <lineage>
        <taxon>Bacteria</taxon>
        <taxon>Pseudomonadati</taxon>
        <taxon>Pseudomonadota</taxon>
        <taxon>Gammaproteobacteria</taxon>
        <taxon>Vibrionales</taxon>
        <taxon>Vibrionaceae</taxon>
        <taxon>Vibrio</taxon>
    </lineage>
</organism>
<proteinExistence type="predicted"/>
<reference evidence="1 2" key="1">
    <citation type="submission" date="2014-09" db="EMBL/GenBank/DDBJ databases">
        <title>Vibrio maritimus JCM 19235. (C45) whole genome shotgun sequence.</title>
        <authorList>
            <person name="Sawabe T."/>
            <person name="Meirelles P."/>
            <person name="Nakanishi M."/>
            <person name="Sayaka M."/>
            <person name="Hattori M."/>
            <person name="Ohkuma M."/>
        </authorList>
    </citation>
    <scope>NUCLEOTIDE SEQUENCE [LARGE SCALE GENOMIC DNA]</scope>
    <source>
        <strain evidence="2">JCM19235</strain>
    </source>
</reference>
<gene>
    <name evidence="1" type="ORF">JCM19235_1248</name>
</gene>
<accession>A0A090SUE5</accession>
<dbReference type="EMBL" id="BBMR01000017">
    <property type="protein sequence ID" value="GAL22947.1"/>
    <property type="molecule type" value="Genomic_DNA"/>
</dbReference>
<dbReference type="Proteomes" id="UP000029228">
    <property type="component" value="Unassembled WGS sequence"/>
</dbReference>
<protein>
    <submittedName>
        <fullName evidence="1">Uncharacterized protein</fullName>
    </submittedName>
</protein>
<evidence type="ECO:0000313" key="2">
    <source>
        <dbReference type="Proteomes" id="UP000029228"/>
    </source>
</evidence>
<name>A0A090SUE5_9VIBR</name>
<reference evidence="1 2" key="2">
    <citation type="submission" date="2014-09" db="EMBL/GenBank/DDBJ databases">
        <authorList>
            <consortium name="NBRP consortium"/>
            <person name="Sawabe T."/>
            <person name="Meirelles P."/>
            <person name="Nakanishi M."/>
            <person name="Sayaka M."/>
            <person name="Hattori M."/>
            <person name="Ohkuma M."/>
        </authorList>
    </citation>
    <scope>NUCLEOTIDE SEQUENCE [LARGE SCALE GENOMIC DNA]</scope>
    <source>
        <strain evidence="2">JCM19235</strain>
    </source>
</reference>
<keyword evidence="2" id="KW-1185">Reference proteome</keyword>
<sequence>MSKAIQSAKSLAQRYDTCLNALNGALHVFLDSYTAMTIGELKRFQSKATAIATQSNAETLNTLKLVSEQIAREARLRAYRDARIDAPNVIVVSVDVTEINQLVQQEYMKATLEGVKLAKDLMSQHTLLTLGGQSPATARVRVRERNRGKILKIYSTDRSGRSFRTSWAMYLRLADFLTALSHREYLSASAALGFTNFELYQPDHRRHGLAFDLESIPTTELHPQSEAVIRLKRTD</sequence>
<evidence type="ECO:0000313" key="1">
    <source>
        <dbReference type="EMBL" id="GAL22947.1"/>
    </source>
</evidence>
<dbReference type="STRING" id="990268.JCM19235_1248"/>
<dbReference type="AlphaFoldDB" id="A0A090SUE5"/>